<dbReference type="GO" id="GO:0006508">
    <property type="term" value="P:proteolysis"/>
    <property type="evidence" value="ECO:0007669"/>
    <property type="project" value="UniProtKB-KW"/>
</dbReference>
<keyword evidence="4" id="KW-1185">Reference proteome</keyword>
<dbReference type="GO" id="GO:0004175">
    <property type="term" value="F:endopeptidase activity"/>
    <property type="evidence" value="ECO:0007669"/>
    <property type="project" value="UniProtKB-ARBA"/>
</dbReference>
<feature type="domain" description="CAAX prenyl protease 2/Lysostaphin resistance protein A-like" evidence="2">
    <location>
        <begin position="23"/>
        <end position="109"/>
    </location>
</feature>
<evidence type="ECO:0000259" key="2">
    <source>
        <dbReference type="Pfam" id="PF02517"/>
    </source>
</evidence>
<evidence type="ECO:0000313" key="4">
    <source>
        <dbReference type="Proteomes" id="UP000443353"/>
    </source>
</evidence>
<comment type="caution">
    <text evidence="3">The sequence shown here is derived from an EMBL/GenBank/DDBJ whole genome shotgun (WGS) entry which is preliminary data.</text>
</comment>
<proteinExistence type="predicted"/>
<evidence type="ECO:0000313" key="3">
    <source>
        <dbReference type="EMBL" id="MVW58958.1"/>
    </source>
</evidence>
<evidence type="ECO:0000256" key="1">
    <source>
        <dbReference type="SAM" id="Phobius"/>
    </source>
</evidence>
<name>A0A7X3FVV3_9BURK</name>
<keyword evidence="1" id="KW-1133">Transmembrane helix</keyword>
<keyword evidence="3" id="KW-0645">Protease</keyword>
<reference evidence="3 4" key="1">
    <citation type="submission" date="2019-12" db="EMBL/GenBank/DDBJ databases">
        <authorList>
            <person name="Li C."/>
            <person name="Zhao J."/>
        </authorList>
    </citation>
    <scope>NUCLEOTIDE SEQUENCE [LARGE SCALE GENOMIC DNA]</scope>
    <source>
        <strain evidence="3 4">NEAU-DD11</strain>
    </source>
</reference>
<dbReference type="RefSeq" id="WP_056133929.1">
    <property type="nucleotide sequence ID" value="NZ_CP168562.1"/>
</dbReference>
<dbReference type="AlphaFoldDB" id="A0A7X3FVV3"/>
<protein>
    <submittedName>
        <fullName evidence="3">JDVT-CTERM system CAAX-type protease</fullName>
    </submittedName>
</protein>
<dbReference type="NCBIfam" id="NF033192">
    <property type="entry name" value="JDVT-CAAX"/>
    <property type="match status" value="1"/>
</dbReference>
<keyword evidence="1" id="KW-0812">Transmembrane</keyword>
<dbReference type="Pfam" id="PF02517">
    <property type="entry name" value="Rce1-like"/>
    <property type="match status" value="1"/>
</dbReference>
<dbReference type="GO" id="GO:0080120">
    <property type="term" value="P:CAAX-box protein maturation"/>
    <property type="evidence" value="ECO:0007669"/>
    <property type="project" value="UniProtKB-ARBA"/>
</dbReference>
<accession>A0A7X3FVV3</accession>
<feature type="transmembrane region" description="Helical" evidence="1">
    <location>
        <begin position="57"/>
        <end position="90"/>
    </location>
</feature>
<organism evidence="3 4">
    <name type="scientific">Massilia cellulosiltytica</name>
    <dbReference type="NCBI Taxonomy" id="2683234"/>
    <lineage>
        <taxon>Bacteria</taxon>
        <taxon>Pseudomonadati</taxon>
        <taxon>Pseudomonadota</taxon>
        <taxon>Betaproteobacteria</taxon>
        <taxon>Burkholderiales</taxon>
        <taxon>Oxalobacteraceae</taxon>
        <taxon>Telluria group</taxon>
        <taxon>Massilia</taxon>
    </lineage>
</organism>
<dbReference type="Proteomes" id="UP000443353">
    <property type="component" value="Unassembled WGS sequence"/>
</dbReference>
<dbReference type="InterPro" id="IPR003675">
    <property type="entry name" value="Rce1/LyrA-like_dom"/>
</dbReference>
<keyword evidence="1" id="KW-0472">Membrane</keyword>
<keyword evidence="3" id="KW-0378">Hydrolase</keyword>
<dbReference type="EMBL" id="WSES01000001">
    <property type="protein sequence ID" value="MVW58958.1"/>
    <property type="molecule type" value="Genomic_DNA"/>
</dbReference>
<gene>
    <name evidence="3" type="ORF">GPY61_03345</name>
</gene>
<sequence length="116" mass="12244">MPPIALLSQHLVCTGQLVAPDAAALARLLLLAPVLEEWVVRAGLQEWLIRRSAPVPVILSAAAFALLHVGAGWHAAALVLAPGLALALLYQRSRDWRWCALAHCGMNALALGGCAL</sequence>